<proteinExistence type="predicted"/>
<sequence length="100" mass="11052">MTNILKVSKSNLRKIRRYDLVGISLDGGVDEMSTVASTSLHRLMRKSDSKDADALTAFLTALDDKDVNGVTSAVQNTPKFIEFPIHVMTINAVYHLKALM</sequence>
<comment type="caution">
    <text evidence="1">The sequence shown here is derived from an EMBL/GenBank/DDBJ whole genome shotgun (WGS) entry which is preliminary data.</text>
</comment>
<evidence type="ECO:0000313" key="2">
    <source>
        <dbReference type="Proteomes" id="UP000283543"/>
    </source>
</evidence>
<accession>A0A3R6ZZM1</accession>
<dbReference type="Proteomes" id="UP000283543">
    <property type="component" value="Unassembled WGS sequence"/>
</dbReference>
<dbReference type="EMBL" id="QUTB01010727">
    <property type="protein sequence ID" value="RHY39097.1"/>
    <property type="molecule type" value="Genomic_DNA"/>
</dbReference>
<evidence type="ECO:0000313" key="1">
    <source>
        <dbReference type="EMBL" id="RHY39097.1"/>
    </source>
</evidence>
<dbReference type="VEuPathDB" id="FungiDB:H257_03085"/>
<gene>
    <name evidence="1" type="ORF">DYB34_011107</name>
</gene>
<protein>
    <submittedName>
        <fullName evidence="1">Uncharacterized protein</fullName>
    </submittedName>
</protein>
<organism evidence="1 2">
    <name type="scientific">Aphanomyces astaci</name>
    <name type="common">Crayfish plague agent</name>
    <dbReference type="NCBI Taxonomy" id="112090"/>
    <lineage>
        <taxon>Eukaryota</taxon>
        <taxon>Sar</taxon>
        <taxon>Stramenopiles</taxon>
        <taxon>Oomycota</taxon>
        <taxon>Saprolegniomycetes</taxon>
        <taxon>Saprolegniales</taxon>
        <taxon>Verrucalvaceae</taxon>
        <taxon>Aphanomyces</taxon>
    </lineage>
</organism>
<name>A0A3R6ZZM1_APHAT</name>
<dbReference type="AlphaFoldDB" id="A0A3R6ZZM1"/>
<reference evidence="1 2" key="1">
    <citation type="submission" date="2018-08" db="EMBL/GenBank/DDBJ databases">
        <title>Aphanomyces genome sequencing and annotation.</title>
        <authorList>
            <person name="Minardi D."/>
            <person name="Oidtmann B."/>
            <person name="Van Der Giezen M."/>
            <person name="Studholme D.J."/>
        </authorList>
    </citation>
    <scope>NUCLEOTIDE SEQUENCE [LARGE SCALE GENOMIC DNA]</scope>
    <source>
        <strain evidence="1 2">Si</strain>
    </source>
</reference>